<dbReference type="Pfam" id="PF14543">
    <property type="entry name" value="TAXi_N"/>
    <property type="match status" value="1"/>
</dbReference>
<evidence type="ECO:0000256" key="5">
    <source>
        <dbReference type="ARBA" id="ARBA00023180"/>
    </source>
</evidence>
<accession>A0A7J7N588</accession>
<gene>
    <name evidence="9" type="ORF">GIB67_008426</name>
</gene>
<dbReference type="InterPro" id="IPR033121">
    <property type="entry name" value="PEPTIDASE_A1"/>
</dbReference>
<sequence>MDLRRAIILLCFISVVSATGMFSVHHKFAGRNRSLSDLQLHDSRRRGRVLASVDIPLGGNGHPSDTGLYYAKIGLGSPSKDYYVQVDTGSDILWVNCAQCTSCPRKSNLGIALTLYDLKDSETGKLVTCDQDFCSDVYQGPLPGCVPNRACDYRVVYGDGSSTDGYYVKDFVQYSRVSGNLLTSSANSSVIFGCGAKQSGDLGHSAEALDGIIGFGQSNSSMISQLASAGKVKKIFSHCLDAANGGGIFAIGQVVQPKVKTTPLIPNQQHYNVNLKAVEVGKTVLDLPSDVFETGDRKGTIIDSGTTLAYLPNAVYEPLMSAILSNHTDLNMRTVEEQFSCFKYTGSVDDGFPAVSFQFNNSLSLMVYPHEYLFEISEEDWCIGWQNSGLQSRDGKDITLLGDLVLSNKLVVYDLENQVIGWTEYNCSSSIKLLDEQSGAVYQVGAHDLSSAWSPKLERVLIFSLLIAMMHVFIY</sequence>
<reference evidence="9 10" key="1">
    <citation type="journal article" date="2020" name="IScience">
        <title>Genome Sequencing of the Endangered Kingdonia uniflora (Circaeasteraceae, Ranunculales) Reveals Potential Mechanisms of Evolutionary Specialization.</title>
        <authorList>
            <person name="Sun Y."/>
            <person name="Deng T."/>
            <person name="Zhang A."/>
            <person name="Moore M.J."/>
            <person name="Landis J.B."/>
            <person name="Lin N."/>
            <person name="Zhang H."/>
            <person name="Zhang X."/>
            <person name="Huang J."/>
            <person name="Zhang X."/>
            <person name="Sun H."/>
            <person name="Wang H."/>
        </authorList>
    </citation>
    <scope>NUCLEOTIDE SEQUENCE [LARGE SCALE GENOMIC DNA]</scope>
    <source>
        <strain evidence="9">TB1705</strain>
        <tissue evidence="9">Leaf</tissue>
    </source>
</reference>
<feature type="active site" evidence="6">
    <location>
        <position position="303"/>
    </location>
</feature>
<keyword evidence="7" id="KW-0812">Transmembrane</keyword>
<dbReference type="Pfam" id="PF14541">
    <property type="entry name" value="TAXi_C"/>
    <property type="match status" value="1"/>
</dbReference>
<evidence type="ECO:0000313" key="10">
    <source>
        <dbReference type="Proteomes" id="UP000541444"/>
    </source>
</evidence>
<dbReference type="PROSITE" id="PS51767">
    <property type="entry name" value="PEPTIDASE_A1"/>
    <property type="match status" value="1"/>
</dbReference>
<keyword evidence="4" id="KW-0378">Hydrolase</keyword>
<feature type="domain" description="Peptidase A1" evidence="8">
    <location>
        <begin position="69"/>
        <end position="423"/>
    </location>
</feature>
<feature type="active site" evidence="6">
    <location>
        <position position="87"/>
    </location>
</feature>
<evidence type="ECO:0000256" key="3">
    <source>
        <dbReference type="ARBA" id="ARBA00022750"/>
    </source>
</evidence>
<dbReference type="Proteomes" id="UP000541444">
    <property type="component" value="Unassembled WGS sequence"/>
</dbReference>
<dbReference type="CDD" id="cd05476">
    <property type="entry name" value="pepsin_A_like_plant"/>
    <property type="match status" value="1"/>
</dbReference>
<dbReference type="FunFam" id="2.40.70.10:FF:000028">
    <property type="entry name" value="Eukaryotic aspartyl protease family protein"/>
    <property type="match status" value="1"/>
</dbReference>
<feature type="transmembrane region" description="Helical" evidence="7">
    <location>
        <begin position="6"/>
        <end position="24"/>
    </location>
</feature>
<keyword evidence="2" id="KW-0645">Protease</keyword>
<evidence type="ECO:0000256" key="1">
    <source>
        <dbReference type="ARBA" id="ARBA00007447"/>
    </source>
</evidence>
<keyword evidence="5" id="KW-0325">Glycoprotein</keyword>
<dbReference type="OrthoDB" id="2747330at2759"/>
<dbReference type="PANTHER" id="PTHR13683:SF768">
    <property type="entry name" value="EUKARYOTIC ASPARTYL PROTEASE FAMILY PROTEIN"/>
    <property type="match status" value="1"/>
</dbReference>
<dbReference type="SUPFAM" id="SSF50630">
    <property type="entry name" value="Acid proteases"/>
    <property type="match status" value="1"/>
</dbReference>
<dbReference type="Gene3D" id="2.40.70.10">
    <property type="entry name" value="Acid Proteases"/>
    <property type="match status" value="2"/>
</dbReference>
<dbReference type="PANTHER" id="PTHR13683">
    <property type="entry name" value="ASPARTYL PROTEASES"/>
    <property type="match status" value="1"/>
</dbReference>
<dbReference type="FunFam" id="2.40.70.10:FF:000056">
    <property type="entry name" value="Eukaryotic aspartyl protease family protein"/>
    <property type="match status" value="1"/>
</dbReference>
<organism evidence="9 10">
    <name type="scientific">Kingdonia uniflora</name>
    <dbReference type="NCBI Taxonomy" id="39325"/>
    <lineage>
        <taxon>Eukaryota</taxon>
        <taxon>Viridiplantae</taxon>
        <taxon>Streptophyta</taxon>
        <taxon>Embryophyta</taxon>
        <taxon>Tracheophyta</taxon>
        <taxon>Spermatophyta</taxon>
        <taxon>Magnoliopsida</taxon>
        <taxon>Ranunculales</taxon>
        <taxon>Circaeasteraceae</taxon>
        <taxon>Kingdonia</taxon>
    </lineage>
</organism>
<dbReference type="GO" id="GO:0006508">
    <property type="term" value="P:proteolysis"/>
    <property type="evidence" value="ECO:0007669"/>
    <property type="project" value="UniProtKB-KW"/>
</dbReference>
<keyword evidence="3" id="KW-0064">Aspartyl protease</keyword>
<dbReference type="InterPro" id="IPR021109">
    <property type="entry name" value="Peptidase_aspartic_dom_sf"/>
</dbReference>
<evidence type="ECO:0000256" key="2">
    <source>
        <dbReference type="ARBA" id="ARBA00022670"/>
    </source>
</evidence>
<proteinExistence type="inferred from homology"/>
<dbReference type="InterPro" id="IPR032799">
    <property type="entry name" value="TAXi_C"/>
</dbReference>
<evidence type="ECO:0000256" key="7">
    <source>
        <dbReference type="SAM" id="Phobius"/>
    </source>
</evidence>
<evidence type="ECO:0000313" key="9">
    <source>
        <dbReference type="EMBL" id="KAF6162297.1"/>
    </source>
</evidence>
<comment type="caution">
    <text evidence="9">The sequence shown here is derived from an EMBL/GenBank/DDBJ whole genome shotgun (WGS) entry which is preliminary data.</text>
</comment>
<keyword evidence="7" id="KW-1133">Transmembrane helix</keyword>
<name>A0A7J7N588_9MAGN</name>
<comment type="similarity">
    <text evidence="1">Belongs to the peptidase A1 family.</text>
</comment>
<dbReference type="InterPro" id="IPR034161">
    <property type="entry name" value="Pepsin-like_plant"/>
</dbReference>
<keyword evidence="10" id="KW-1185">Reference proteome</keyword>
<dbReference type="PRINTS" id="PR00792">
    <property type="entry name" value="PEPSIN"/>
</dbReference>
<protein>
    <recommendedName>
        <fullName evidence="8">Peptidase A1 domain-containing protein</fullName>
    </recommendedName>
</protein>
<dbReference type="GO" id="GO:0004190">
    <property type="term" value="F:aspartic-type endopeptidase activity"/>
    <property type="evidence" value="ECO:0007669"/>
    <property type="project" value="UniProtKB-KW"/>
</dbReference>
<dbReference type="InterPro" id="IPR001461">
    <property type="entry name" value="Aspartic_peptidase_A1"/>
</dbReference>
<keyword evidence="7" id="KW-0472">Membrane</keyword>
<dbReference type="AlphaFoldDB" id="A0A7J7N588"/>
<evidence type="ECO:0000256" key="6">
    <source>
        <dbReference type="PIRSR" id="PIRSR601461-1"/>
    </source>
</evidence>
<evidence type="ECO:0000259" key="8">
    <source>
        <dbReference type="PROSITE" id="PS51767"/>
    </source>
</evidence>
<evidence type="ECO:0000256" key="4">
    <source>
        <dbReference type="ARBA" id="ARBA00022801"/>
    </source>
</evidence>
<dbReference type="EMBL" id="JACGCM010001055">
    <property type="protein sequence ID" value="KAF6162297.1"/>
    <property type="molecule type" value="Genomic_DNA"/>
</dbReference>
<dbReference type="InterPro" id="IPR032861">
    <property type="entry name" value="TAXi_N"/>
</dbReference>